<dbReference type="InterPro" id="IPR022155">
    <property type="entry name" value="DUF3684"/>
</dbReference>
<dbReference type="PANTHER" id="PTHR47839:SF1">
    <property type="entry name" value="DOMAIN PROTEIN, PUTATIVE (AFU_ORTHOLOGUE AFUA_6G04830)-RELATED"/>
    <property type="match status" value="1"/>
</dbReference>
<dbReference type="Proteomes" id="UP000789739">
    <property type="component" value="Unassembled WGS sequence"/>
</dbReference>
<dbReference type="Pfam" id="PF12449">
    <property type="entry name" value="DUF3684"/>
    <property type="match status" value="2"/>
</dbReference>
<dbReference type="InterPro" id="IPR036890">
    <property type="entry name" value="HATPase_C_sf"/>
</dbReference>
<dbReference type="SUPFAM" id="SSF55874">
    <property type="entry name" value="ATPase domain of HSP90 chaperone/DNA topoisomerase II/histidine kinase"/>
    <property type="match status" value="1"/>
</dbReference>
<dbReference type="EMBL" id="CAJVPI010000113">
    <property type="protein sequence ID" value="CAG8482317.1"/>
    <property type="molecule type" value="Genomic_DNA"/>
</dbReference>
<reference evidence="2" key="1">
    <citation type="submission" date="2021-06" db="EMBL/GenBank/DDBJ databases">
        <authorList>
            <person name="Kallberg Y."/>
            <person name="Tangrot J."/>
            <person name="Rosling A."/>
        </authorList>
    </citation>
    <scope>NUCLEOTIDE SEQUENCE</scope>
    <source>
        <strain evidence="2">BR232B</strain>
    </source>
</reference>
<protein>
    <submittedName>
        <fullName evidence="2">6503_t:CDS:1</fullName>
    </submittedName>
</protein>
<sequence length="1621" mass="184492">MSLDILRNQVLSNADGEEKVEVNQRHLIDKILARYSAEFVVFRELMQNADDAKSSKVEIIFETAAGKAAGQLNMKNKCTRILFKNNGFVFRSEDWNRLKKIAEGNPDEQKIGAFGVGFYSLFSVCEEPFVSSGGHGMAFYWRGDQLFAKRGPTDSNDQWTTFLMDVREPMEIPNPEQFGRFLATSIGFTGNLCGISVYIDDTEILKLSKKMSDSRAMDIASGLSTYSPRKMFHLKSVDVRNVQIDVERLLVTSSTRTAASCPKENGTIFLRIAAGHLDVNVTKAFSAEMERSTKKKPPSKTMIQMLFSGFDEHNSSAADNNQKKASIGIFKDLLPYPEQGRIFIGFPTHQTTGCSSHLAARVIPTVERESIDLVDKTLAVYNEEMLSISGVLSRVLYEDEMNQISRLYKEIVGNNADSNDEAIRSACEWFQKRATHALIHFTFRPSTPNNRVGRIMETIFFACSKQPLPIISSLGVLPINVIRLPNQDMEKFIKIIPTVPKNVLKECDTFFKKAKEQKMIGEITLDDILFTELQNRTFTETEMTSLMKWWIEYSAKNHTKDADRSTFLEFAILAWEDNASSLAKFNYFLNPKLIPPNNDFPDDMLPYNVSKSFNKNELGKHFGNYKELSILAWVNFILKTPKLQQLESDTVFAQNFIRILGRSLASLSSSDQNTLRTLLCQKKVIPTKFGMRIPEEAYFSSVTLFPDLPTVELQNPPEKLLTLLGVRKHVELQLIFDRLVSQGNWDHTQLVKYLASISNNLKPIEKKRLEITAIWPREQEQDNGKADENGSAERGVKRYLASELYAPLPELREFQLPFIEWKGKWKNNSSEAKFLIDLGLRTYPPMDDILSLAAPPTKIELRRKALHYFMEKFKAHYATGYHSYSITIPFLPCTDSSIYSTPSDCYVNSACTVMGFNALHQDLSFRAAELGIDQHPPKQKLIERLRGKLSRNEDEARKVFEYLATQRGIFSHADCEMLGNVKFVPIRDKENKIVYTNPNSCFFKSQDESYRDFFSYIDFGEKANVFLRSCGVKSAPSPIELARLLVRSSTEFWTKMGDDVEKYTGVLRSIAANFDLISRESELVAEMSRSPILLGIRVQSSNRGTDDAIMDEDGGGDEVNHYALATAKNIFLNDDPNIWRAFSVLTCPVEELLENFYEKLGSCWLKRSVQTSYIPKGEAKNTPMSTTLENLIKDRAALFFHERHRNEMRHDALWIQQNIHVKQVQEIQTRYLLTSTKQTKTELTTSCFLTRGNTHTLYIAGQDLDYLDIAYSLSTIIYKKPRWNDTLLLSSVLTTPLQSLKRKGYPVERIMRAKRERREKIIVDKPQNSTITPPAQPQHANTDYINRLQEIFPDADRAYLSTLVSAETDNHVERVTNKLLESGYPKQRSADKPKSINGWFDKAKGYFSDNTQHQDVGSSKGKKPMAVTSEDTNKLKAALHSAVMACRPNSGIAINNQATVNQVVESASHYCDVVPGHSLNFIGPVNGMEVYASRDIVQAEVIGNPRIKHLVKFIGLLKELSDVFKLPTNAVHVFYDPVGESIAFNRDRALFFNLHFYEGLHGSDGEKWSSDSMIYWFFSFCHELAHNFVKVHNSEHEYFLSSFARNYTSALLKKLQQHKLI</sequence>
<evidence type="ECO:0000313" key="2">
    <source>
        <dbReference type="EMBL" id="CAG8482317.1"/>
    </source>
</evidence>
<accession>A0A9N8Z7Z7</accession>
<dbReference type="Pfam" id="PF25794">
    <property type="entry name" value="SACS"/>
    <property type="match status" value="1"/>
</dbReference>
<dbReference type="InterPro" id="IPR058210">
    <property type="entry name" value="SACS/Nov_dom"/>
</dbReference>
<organism evidence="2 3">
    <name type="scientific">Paraglomus brasilianum</name>
    <dbReference type="NCBI Taxonomy" id="144538"/>
    <lineage>
        <taxon>Eukaryota</taxon>
        <taxon>Fungi</taxon>
        <taxon>Fungi incertae sedis</taxon>
        <taxon>Mucoromycota</taxon>
        <taxon>Glomeromycotina</taxon>
        <taxon>Glomeromycetes</taxon>
        <taxon>Paraglomerales</taxon>
        <taxon>Paraglomeraceae</taxon>
        <taxon>Paraglomus</taxon>
    </lineage>
</organism>
<keyword evidence="3" id="KW-1185">Reference proteome</keyword>
<dbReference type="NCBIfam" id="NF047352">
    <property type="entry name" value="P_loop_sacsin"/>
    <property type="match status" value="1"/>
</dbReference>
<dbReference type="PANTHER" id="PTHR47839">
    <property type="entry name" value="DOMAIN PROTEIN, PUTATIVE (AFU_ORTHOLOGUE AFUA_6G04830)-RELATED"/>
    <property type="match status" value="1"/>
</dbReference>
<dbReference type="Gene3D" id="3.30.565.10">
    <property type="entry name" value="Histidine kinase-like ATPase, C-terminal domain"/>
    <property type="match status" value="1"/>
</dbReference>
<name>A0A9N8Z7Z7_9GLOM</name>
<evidence type="ECO:0000313" key="3">
    <source>
        <dbReference type="Proteomes" id="UP000789739"/>
    </source>
</evidence>
<dbReference type="OrthoDB" id="10031156at2759"/>
<comment type="caution">
    <text evidence="2">The sequence shown here is derived from an EMBL/GenBank/DDBJ whole genome shotgun (WGS) entry which is preliminary data.</text>
</comment>
<feature type="domain" description="Sacsin/Nov" evidence="1">
    <location>
        <begin position="26"/>
        <end position="134"/>
    </location>
</feature>
<proteinExistence type="predicted"/>
<gene>
    <name evidence="2" type="ORF">PBRASI_LOCUS1652</name>
</gene>
<evidence type="ECO:0000259" key="1">
    <source>
        <dbReference type="Pfam" id="PF25794"/>
    </source>
</evidence>